<dbReference type="SUPFAM" id="SSF46689">
    <property type="entry name" value="Homeodomain-like"/>
    <property type="match status" value="1"/>
</dbReference>
<dbReference type="Pfam" id="PF01590">
    <property type="entry name" value="GAF"/>
    <property type="match status" value="1"/>
</dbReference>
<dbReference type="InterPro" id="IPR029016">
    <property type="entry name" value="GAF-like_dom_sf"/>
</dbReference>
<keyword evidence="5" id="KW-0804">Transcription</keyword>
<keyword evidence="1" id="KW-0547">Nucleotide-binding</keyword>
<dbReference type="Proteomes" id="UP000275461">
    <property type="component" value="Unassembled WGS sequence"/>
</dbReference>
<dbReference type="PANTHER" id="PTHR32071">
    <property type="entry name" value="TRANSCRIPTIONAL REGULATORY PROTEIN"/>
    <property type="match status" value="1"/>
</dbReference>
<dbReference type="AlphaFoldDB" id="A0A498C5K2"/>
<dbReference type="SMART" id="SM00382">
    <property type="entry name" value="AAA"/>
    <property type="match status" value="1"/>
</dbReference>
<comment type="caution">
    <text evidence="7">The sequence shown here is derived from an EMBL/GenBank/DDBJ whole genome shotgun (WGS) entry which is preliminary data.</text>
</comment>
<protein>
    <submittedName>
        <fullName evidence="7">Transcriptional regulator of acetoin/glycerol metabolism</fullName>
    </submittedName>
</protein>
<keyword evidence="3" id="KW-0805">Transcription regulation</keyword>
<dbReference type="InterPro" id="IPR058031">
    <property type="entry name" value="AAA_lid_NorR"/>
</dbReference>
<dbReference type="OrthoDB" id="9804019at2"/>
<dbReference type="Gene3D" id="3.30.450.40">
    <property type="match status" value="1"/>
</dbReference>
<dbReference type="PROSITE" id="PS00688">
    <property type="entry name" value="SIGMA54_INTERACT_3"/>
    <property type="match status" value="1"/>
</dbReference>
<dbReference type="GO" id="GO:0043565">
    <property type="term" value="F:sequence-specific DNA binding"/>
    <property type="evidence" value="ECO:0007669"/>
    <property type="project" value="InterPro"/>
</dbReference>
<dbReference type="SUPFAM" id="SSF55781">
    <property type="entry name" value="GAF domain-like"/>
    <property type="match status" value="1"/>
</dbReference>
<gene>
    <name evidence="7" type="ORF">DFR31_1011</name>
</gene>
<name>A0A498C5K2_9GAMM</name>
<keyword evidence="2" id="KW-0067">ATP-binding</keyword>
<feature type="domain" description="Sigma-54 factor interaction" evidence="6">
    <location>
        <begin position="331"/>
        <end position="560"/>
    </location>
</feature>
<evidence type="ECO:0000256" key="2">
    <source>
        <dbReference type="ARBA" id="ARBA00022840"/>
    </source>
</evidence>
<dbReference type="InterPro" id="IPR009057">
    <property type="entry name" value="Homeodomain-like_sf"/>
</dbReference>
<dbReference type="PROSITE" id="PS00675">
    <property type="entry name" value="SIGMA54_INTERACT_1"/>
    <property type="match status" value="1"/>
</dbReference>
<organism evidence="7 8">
    <name type="scientific">Alkalispirillum mobile</name>
    <dbReference type="NCBI Taxonomy" id="85925"/>
    <lineage>
        <taxon>Bacteria</taxon>
        <taxon>Pseudomonadati</taxon>
        <taxon>Pseudomonadota</taxon>
        <taxon>Gammaproteobacteria</taxon>
        <taxon>Chromatiales</taxon>
        <taxon>Ectothiorhodospiraceae</taxon>
        <taxon>Alkalispirillum</taxon>
    </lineage>
</organism>
<dbReference type="SUPFAM" id="SSF52540">
    <property type="entry name" value="P-loop containing nucleoside triphosphate hydrolases"/>
    <property type="match status" value="1"/>
</dbReference>
<dbReference type="RefSeq" id="WP_121441531.1">
    <property type="nucleotide sequence ID" value="NZ_RCDA01000001.1"/>
</dbReference>
<sequence>MKDRKIHRAWETFLSRGEAPEDVRREVLASRKRSLDNNVPIDRPHTLALSEGELLRIRQQSGGFLAAARPALEQGRQFLHDARAMVMLSNAHGTVLETVGDRRVIELGYDIGLRRGGLWDEGHIGTNAIGTALASQQPVQIHGHEHYCCRVQRWTCAAAPVFSPTTRRILGVVDLSGPAETFNPQSLAYVVAVARQIEGELMQSAEADHRRLMERFLAKSQRWNQRDVMVVSRNGVVVHGNEAVQNQLTRASRNLFYEGDIPLIRDTPPEEWCDKLHTELPTASTEPIKEGDEYLGVIIAPRQNRHTPGIRPAVTKSSKADESGSISLDSLIGDSPAMRAACERAHRLAATDAPILIEGETGVGKELFARGVHALSTQSGPFIPVNCGALPKDLIGGEMFGYVGGAFTGASQEGRPGKLEAADGGTLCLDEVSEMPLDLQPTLLRILEDGVVYRIGSHQPRRVQARLISMTNRNLPEEVDAGRFRQDLFYRIAALRLKIPPLRERGDDIALLSEYYLHQQAQQSGGPTPRLTRAAMDALLAYHWPGNVRQLKNVITTTAALSDAPWIDVDDLPDEVLSPIHSREVRTEASTPNGCKDLASLQRCAIEQALRACNGNVSKAANQLGIARSTLYCRIREQQIPIPRRRRMAT</sequence>
<dbReference type="Gene3D" id="1.10.8.60">
    <property type="match status" value="1"/>
</dbReference>
<dbReference type="Pfam" id="PF02954">
    <property type="entry name" value="HTH_8"/>
    <property type="match status" value="1"/>
</dbReference>
<reference evidence="7 8" key="1">
    <citation type="submission" date="2018-10" db="EMBL/GenBank/DDBJ databases">
        <title>Genomic Encyclopedia of Type Strains, Phase IV (KMG-IV): sequencing the most valuable type-strain genomes for metagenomic binning, comparative biology and taxonomic classification.</title>
        <authorList>
            <person name="Goeker M."/>
        </authorList>
    </citation>
    <scope>NUCLEOTIDE SEQUENCE [LARGE SCALE GENOMIC DNA]</scope>
    <source>
        <strain evidence="7 8">DSM 12769</strain>
    </source>
</reference>
<evidence type="ECO:0000256" key="5">
    <source>
        <dbReference type="ARBA" id="ARBA00023163"/>
    </source>
</evidence>
<dbReference type="GO" id="GO:0006355">
    <property type="term" value="P:regulation of DNA-templated transcription"/>
    <property type="evidence" value="ECO:0007669"/>
    <property type="project" value="InterPro"/>
</dbReference>
<dbReference type="FunFam" id="3.40.50.300:FF:000006">
    <property type="entry name" value="DNA-binding transcriptional regulator NtrC"/>
    <property type="match status" value="1"/>
</dbReference>
<dbReference type="CDD" id="cd00009">
    <property type="entry name" value="AAA"/>
    <property type="match status" value="1"/>
</dbReference>
<dbReference type="InterPro" id="IPR003018">
    <property type="entry name" value="GAF"/>
</dbReference>
<evidence type="ECO:0000256" key="1">
    <source>
        <dbReference type="ARBA" id="ARBA00022741"/>
    </source>
</evidence>
<dbReference type="InterPro" id="IPR002078">
    <property type="entry name" value="Sigma_54_int"/>
</dbReference>
<accession>A0A498C5K2</accession>
<keyword evidence="8" id="KW-1185">Reference proteome</keyword>
<evidence type="ECO:0000259" key="6">
    <source>
        <dbReference type="PROSITE" id="PS50045"/>
    </source>
</evidence>
<evidence type="ECO:0000256" key="4">
    <source>
        <dbReference type="ARBA" id="ARBA00023125"/>
    </source>
</evidence>
<evidence type="ECO:0000256" key="3">
    <source>
        <dbReference type="ARBA" id="ARBA00023015"/>
    </source>
</evidence>
<evidence type="ECO:0000313" key="8">
    <source>
        <dbReference type="Proteomes" id="UP000275461"/>
    </source>
</evidence>
<proteinExistence type="predicted"/>
<dbReference type="EMBL" id="RCDA01000001">
    <property type="protein sequence ID" value="RLK51095.1"/>
    <property type="molecule type" value="Genomic_DNA"/>
</dbReference>
<dbReference type="Pfam" id="PF25601">
    <property type="entry name" value="AAA_lid_14"/>
    <property type="match status" value="1"/>
</dbReference>
<dbReference type="InterPro" id="IPR025944">
    <property type="entry name" value="Sigma_54_int_dom_CS"/>
</dbReference>
<dbReference type="InterPro" id="IPR003593">
    <property type="entry name" value="AAA+_ATPase"/>
</dbReference>
<dbReference type="GO" id="GO:0005524">
    <property type="term" value="F:ATP binding"/>
    <property type="evidence" value="ECO:0007669"/>
    <property type="project" value="UniProtKB-KW"/>
</dbReference>
<dbReference type="PRINTS" id="PR01590">
    <property type="entry name" value="HTHFIS"/>
</dbReference>
<dbReference type="InterPro" id="IPR025662">
    <property type="entry name" value="Sigma_54_int_dom_ATP-bd_1"/>
</dbReference>
<dbReference type="Gene3D" id="1.10.10.60">
    <property type="entry name" value="Homeodomain-like"/>
    <property type="match status" value="1"/>
</dbReference>
<evidence type="ECO:0000313" key="7">
    <source>
        <dbReference type="EMBL" id="RLK51095.1"/>
    </source>
</evidence>
<dbReference type="InterPro" id="IPR002197">
    <property type="entry name" value="HTH_Fis"/>
</dbReference>
<keyword evidence="4" id="KW-0238">DNA-binding</keyword>
<dbReference type="PROSITE" id="PS50045">
    <property type="entry name" value="SIGMA54_INTERACT_4"/>
    <property type="match status" value="1"/>
</dbReference>
<dbReference type="Pfam" id="PF00158">
    <property type="entry name" value="Sigma54_activat"/>
    <property type="match status" value="1"/>
</dbReference>
<dbReference type="Gene3D" id="3.40.50.300">
    <property type="entry name" value="P-loop containing nucleotide triphosphate hydrolases"/>
    <property type="match status" value="1"/>
</dbReference>
<dbReference type="InterPro" id="IPR027417">
    <property type="entry name" value="P-loop_NTPase"/>
</dbReference>